<keyword evidence="1" id="KW-0812">Transmembrane</keyword>
<protein>
    <submittedName>
        <fullName evidence="2">Unannotated protein</fullName>
    </submittedName>
</protein>
<proteinExistence type="predicted"/>
<keyword evidence="1" id="KW-0472">Membrane</keyword>
<reference evidence="2" key="1">
    <citation type="submission" date="2020-05" db="EMBL/GenBank/DDBJ databases">
        <authorList>
            <person name="Chiriac C."/>
            <person name="Salcher M."/>
            <person name="Ghai R."/>
            <person name="Kavagutti S V."/>
        </authorList>
    </citation>
    <scope>NUCLEOTIDE SEQUENCE</scope>
</reference>
<keyword evidence="1" id="KW-1133">Transmembrane helix</keyword>
<evidence type="ECO:0000313" key="2">
    <source>
        <dbReference type="EMBL" id="CAB4729958.1"/>
    </source>
</evidence>
<sequence length="174" mass="17332">MRASLLALAGGALTVLIACSLTWSAITVPMLDDVTGPVRTVALSGTDLAPLASASAWVALAGVLAVIATRSWGRVIVGAVVIAAGAVIIVSSASVGWQSSSNPLWTLAVTGGLVVGAAGLSVLMRGRAWPGLGRRFEAPGGSAPARATPVATRRLTPWDAIDSGEDPTSDGPPA</sequence>
<evidence type="ECO:0000256" key="1">
    <source>
        <dbReference type="SAM" id="Phobius"/>
    </source>
</evidence>
<accession>A0A6J6S5E8</accession>
<feature type="transmembrane region" description="Helical" evidence="1">
    <location>
        <begin position="103"/>
        <end position="124"/>
    </location>
</feature>
<dbReference type="PROSITE" id="PS51257">
    <property type="entry name" value="PROKAR_LIPOPROTEIN"/>
    <property type="match status" value="1"/>
</dbReference>
<dbReference type="Pfam" id="PF09534">
    <property type="entry name" value="Trp_oprn_chp"/>
    <property type="match status" value="1"/>
</dbReference>
<gene>
    <name evidence="2" type="ORF">UFOPK2786_00116</name>
</gene>
<name>A0A6J6S5E8_9ZZZZ</name>
<feature type="transmembrane region" description="Helical" evidence="1">
    <location>
        <begin position="48"/>
        <end position="68"/>
    </location>
</feature>
<feature type="transmembrane region" description="Helical" evidence="1">
    <location>
        <begin position="75"/>
        <end position="97"/>
    </location>
</feature>
<dbReference type="AlphaFoldDB" id="A0A6J6S5E8"/>
<dbReference type="EMBL" id="CAEZYW010000009">
    <property type="protein sequence ID" value="CAB4729958.1"/>
    <property type="molecule type" value="Genomic_DNA"/>
</dbReference>
<dbReference type="InterPro" id="IPR019051">
    <property type="entry name" value="Trp_biosyn_TM_oprn/chp"/>
</dbReference>
<organism evidence="2">
    <name type="scientific">freshwater metagenome</name>
    <dbReference type="NCBI Taxonomy" id="449393"/>
    <lineage>
        <taxon>unclassified sequences</taxon>
        <taxon>metagenomes</taxon>
        <taxon>ecological metagenomes</taxon>
    </lineage>
</organism>